<organism evidence="2 3">
    <name type="scientific">Nocardioides caricicola</name>
    <dbReference type="NCBI Taxonomy" id="634770"/>
    <lineage>
        <taxon>Bacteria</taxon>
        <taxon>Bacillati</taxon>
        <taxon>Actinomycetota</taxon>
        <taxon>Actinomycetes</taxon>
        <taxon>Propionibacteriales</taxon>
        <taxon>Nocardioidaceae</taxon>
        <taxon>Nocardioides</taxon>
    </lineage>
</organism>
<dbReference type="Gene3D" id="1.10.10.10">
    <property type="entry name" value="Winged helix-like DNA-binding domain superfamily/Winged helix DNA-binding domain"/>
    <property type="match status" value="1"/>
</dbReference>
<dbReference type="SUPFAM" id="SSF46785">
    <property type="entry name" value="Winged helix' DNA-binding domain"/>
    <property type="match status" value="1"/>
</dbReference>
<dbReference type="EMBL" id="JBHSMD010000004">
    <property type="protein sequence ID" value="MFC5494254.1"/>
    <property type="molecule type" value="Genomic_DNA"/>
</dbReference>
<dbReference type="PROSITE" id="PS50995">
    <property type="entry name" value="HTH_MARR_2"/>
    <property type="match status" value="1"/>
</dbReference>
<proteinExistence type="predicted"/>
<evidence type="ECO:0000313" key="2">
    <source>
        <dbReference type="EMBL" id="MFC5494254.1"/>
    </source>
</evidence>
<accession>A0ABW0N234</accession>
<keyword evidence="3" id="KW-1185">Reference proteome</keyword>
<dbReference type="InterPro" id="IPR036388">
    <property type="entry name" value="WH-like_DNA-bd_sf"/>
</dbReference>
<name>A0ABW0N234_9ACTN</name>
<dbReference type="InterPro" id="IPR039422">
    <property type="entry name" value="MarR/SlyA-like"/>
</dbReference>
<dbReference type="InterPro" id="IPR000835">
    <property type="entry name" value="HTH_MarR-typ"/>
</dbReference>
<dbReference type="RefSeq" id="WP_345180192.1">
    <property type="nucleotide sequence ID" value="NZ_BAABFQ010000007.1"/>
</dbReference>
<dbReference type="Pfam" id="PF12802">
    <property type="entry name" value="MarR_2"/>
    <property type="match status" value="1"/>
</dbReference>
<reference evidence="3" key="1">
    <citation type="journal article" date="2019" name="Int. J. Syst. Evol. Microbiol.">
        <title>The Global Catalogue of Microorganisms (GCM) 10K type strain sequencing project: providing services to taxonomists for standard genome sequencing and annotation.</title>
        <authorList>
            <consortium name="The Broad Institute Genomics Platform"/>
            <consortium name="The Broad Institute Genome Sequencing Center for Infectious Disease"/>
            <person name="Wu L."/>
            <person name="Ma J."/>
        </authorList>
    </citation>
    <scope>NUCLEOTIDE SEQUENCE [LARGE SCALE GENOMIC DNA]</scope>
    <source>
        <strain evidence="3">KACC 13778</strain>
    </source>
</reference>
<dbReference type="SMART" id="SM00347">
    <property type="entry name" value="HTH_MARR"/>
    <property type="match status" value="1"/>
</dbReference>
<dbReference type="PANTHER" id="PTHR33164:SF57">
    <property type="entry name" value="MARR-FAMILY TRANSCRIPTIONAL REGULATOR"/>
    <property type="match status" value="1"/>
</dbReference>
<comment type="caution">
    <text evidence="2">The sequence shown here is derived from an EMBL/GenBank/DDBJ whole genome shotgun (WGS) entry which is preliminary data.</text>
</comment>
<dbReference type="Proteomes" id="UP001595956">
    <property type="component" value="Unassembled WGS sequence"/>
</dbReference>
<evidence type="ECO:0000313" key="3">
    <source>
        <dbReference type="Proteomes" id="UP001595956"/>
    </source>
</evidence>
<protein>
    <submittedName>
        <fullName evidence="2">MarR family winged helix-turn-helix transcriptional regulator</fullName>
    </submittedName>
</protein>
<gene>
    <name evidence="2" type="ORF">ACFPKY_14145</name>
</gene>
<dbReference type="PANTHER" id="PTHR33164">
    <property type="entry name" value="TRANSCRIPTIONAL REGULATOR, MARR FAMILY"/>
    <property type="match status" value="1"/>
</dbReference>
<sequence length="152" mass="16665">MASTTGPATRADLLAGLDGEFTVLVRRIRRVIRQQAREVHPDLQIASYLLLAWLANNGPQRGSTVAEQLGIDKGAISRQAQHLEELGLLSRSADPDDGRAMLLAASDGAVARLARMRDERRRTLDERLGDWSEADLASLVSLLGRYNHALEV</sequence>
<evidence type="ECO:0000259" key="1">
    <source>
        <dbReference type="PROSITE" id="PS50995"/>
    </source>
</evidence>
<feature type="domain" description="HTH marR-type" evidence="1">
    <location>
        <begin position="18"/>
        <end position="148"/>
    </location>
</feature>
<dbReference type="InterPro" id="IPR036390">
    <property type="entry name" value="WH_DNA-bd_sf"/>
</dbReference>